<protein>
    <submittedName>
        <fullName evidence="1">Uncharacterized protein</fullName>
    </submittedName>
</protein>
<evidence type="ECO:0000313" key="1">
    <source>
        <dbReference type="EMBL" id="GGG61379.1"/>
    </source>
</evidence>
<proteinExistence type="predicted"/>
<keyword evidence="2" id="KW-1185">Reference proteome</keyword>
<gene>
    <name evidence="1" type="ORF">GCM10011378_41780</name>
</gene>
<dbReference type="RefSeq" id="WP_188559804.1">
    <property type="nucleotide sequence ID" value="NZ_BMGS01000016.1"/>
</dbReference>
<comment type="caution">
    <text evidence="1">The sequence shown here is derived from an EMBL/GenBank/DDBJ whole genome shotgun (WGS) entry which is preliminary data.</text>
</comment>
<organism evidence="1 2">
    <name type="scientific">Hymenobacter glacieicola</name>
    <dbReference type="NCBI Taxonomy" id="1562124"/>
    <lineage>
        <taxon>Bacteria</taxon>
        <taxon>Pseudomonadati</taxon>
        <taxon>Bacteroidota</taxon>
        <taxon>Cytophagia</taxon>
        <taxon>Cytophagales</taxon>
        <taxon>Hymenobacteraceae</taxon>
        <taxon>Hymenobacter</taxon>
    </lineage>
</organism>
<dbReference type="Proteomes" id="UP000601361">
    <property type="component" value="Unassembled WGS sequence"/>
</dbReference>
<name>A0ABQ1X927_9BACT</name>
<evidence type="ECO:0000313" key="2">
    <source>
        <dbReference type="Proteomes" id="UP000601361"/>
    </source>
</evidence>
<sequence length="206" mass="24026">MKIATDRPDAKILSGRKVCFKCNTEKPLSDYYKHKEMADGHLNKCKSCTKADTKSRADLLKSDSAWIEKERKRHRGKYHRLEYKSKHKPAPEVATQYSAAHRAKYPEKYAARALSQHIKPLAKGTHLHHWSYRPEDAKDVIELSPSDHYTIHRFIEYDQAEMMYRKKYDGKLLDTREKHQAWIDKVLSSTDEIILLEPIVTYGNAA</sequence>
<dbReference type="EMBL" id="BMGS01000016">
    <property type="protein sequence ID" value="GGG61379.1"/>
    <property type="molecule type" value="Genomic_DNA"/>
</dbReference>
<accession>A0ABQ1X927</accession>
<reference evidence="2" key="1">
    <citation type="journal article" date="2019" name="Int. J. Syst. Evol. Microbiol.">
        <title>The Global Catalogue of Microorganisms (GCM) 10K type strain sequencing project: providing services to taxonomists for standard genome sequencing and annotation.</title>
        <authorList>
            <consortium name="The Broad Institute Genomics Platform"/>
            <consortium name="The Broad Institute Genome Sequencing Center for Infectious Disease"/>
            <person name="Wu L."/>
            <person name="Ma J."/>
        </authorList>
    </citation>
    <scope>NUCLEOTIDE SEQUENCE [LARGE SCALE GENOMIC DNA]</scope>
    <source>
        <strain evidence="2">CGMCC 1.12990</strain>
    </source>
</reference>